<feature type="region of interest" description="Disordered" evidence="1">
    <location>
        <begin position="616"/>
        <end position="635"/>
    </location>
</feature>
<evidence type="ECO:0000256" key="1">
    <source>
        <dbReference type="SAM" id="MobiDB-lite"/>
    </source>
</evidence>
<name>A0A8T8WJ94_9EURY</name>
<dbReference type="EMBL" id="CP081961">
    <property type="protein sequence ID" value="QZP39836.1"/>
    <property type="molecule type" value="Genomic_DNA"/>
</dbReference>
<accession>A0A8T8WJ94</accession>
<protein>
    <submittedName>
        <fullName evidence="2">Uncharacterized protein</fullName>
    </submittedName>
</protein>
<evidence type="ECO:0000313" key="2">
    <source>
        <dbReference type="EMBL" id="QZP39836.1"/>
    </source>
</evidence>
<dbReference type="RefSeq" id="WP_222609585.1">
    <property type="nucleotide sequence ID" value="NZ_CP081961.1"/>
</dbReference>
<dbReference type="InterPro" id="IPR009870">
    <property type="entry name" value="DUF1424"/>
</dbReference>
<dbReference type="KEGG" id="hmp:K6T50_18815"/>
<dbReference type="Pfam" id="PF07232">
    <property type="entry name" value="DUF1424"/>
    <property type="match status" value="1"/>
</dbReference>
<geneLocation type="plasmid" evidence="2 3">
    <name>unnamed3</name>
</geneLocation>
<evidence type="ECO:0000313" key="3">
    <source>
        <dbReference type="Proteomes" id="UP000826254"/>
    </source>
</evidence>
<reference evidence="2 3" key="1">
    <citation type="journal article" date="2021" name="Int. J. Syst. Evol. Microbiol.">
        <title>Halobaculum halophilum sp. nov. and Halobaculum salinum sp. nov., isolated from salt lake and saline soil.</title>
        <authorList>
            <person name="Cui H.L."/>
            <person name="Shi X.W."/>
            <person name="Yin X.M."/>
            <person name="Yang X.Y."/>
            <person name="Hou J."/>
            <person name="Zhu L."/>
        </authorList>
    </citation>
    <scope>NUCLEOTIDE SEQUENCE [LARGE SCALE GENOMIC DNA]</scope>
    <source>
        <strain evidence="2 3">NBRC 109044</strain>
    </source>
</reference>
<feature type="region of interest" description="Disordered" evidence="1">
    <location>
        <begin position="407"/>
        <end position="448"/>
    </location>
</feature>
<dbReference type="AlphaFoldDB" id="A0A8T8WJ94"/>
<gene>
    <name evidence="2" type="ORF">K6T50_18815</name>
</gene>
<proteinExistence type="predicted"/>
<keyword evidence="2" id="KW-0614">Plasmid</keyword>
<keyword evidence="3" id="KW-1185">Reference proteome</keyword>
<sequence>MSELGERAHLPLSDVHGRKLRRDCCHEEYREYTVEDSSGATEKREERVNVTSKKLYQVVADMLHWHSDYLKSTLRLEYGERADPEHTLLDVPLDNSWMAAYQDKERARLKALERETCGYETCDDCDTRWCQEQDDHETEHVVGEFDDPVVVLTGRTAAGDGRPPVDHAREIAEAWTGEHGNDGAGRSLRYVMDEKLGLESDEWVRWTQGEPHTGKRRQVGGYGNLGYHHAHDVIILEGAAATGDVTAASFRTVIEKHVEECAGAGADAHDLDAAPDEWANGDVDTVVVKNVDDEIEQSVASYAAAYLANDSKDLLERSVPYLMWAATMWATNTQKGIKSVSANRAIEADRCKHKHAAGDQGLDHGEMTNCADCRCVSAPGTAGCSRCDGRGFHVVCTACGSQWGIDQSSPARAGDDPRVAADGGADDPSPEQEREEALRDRWPSARRAASVGGETIARQCDHAEPDQCPLCATETESPDHTVSGDVPIPESAVAPEVPDSVSVRYTRPPSWSAKEVIRDDERMAATGGGVETVALDLPSAPVRVAAMATDPHGEMVCQSCVSYFDTVSEYASHGCEDGDVYIAWFPVTDPPATETLMSRDEFLSAVPDRLLEERAGATAAGEQTERSEGQRADAAADVSDRLKEYIASNSVSSVAELLGRFNLPPAARSTVEDMM</sequence>
<feature type="compositionally biased region" description="Basic and acidic residues" evidence="1">
    <location>
        <begin position="431"/>
        <end position="443"/>
    </location>
</feature>
<organism evidence="2 3">
    <name type="scientific">Halobaculum magnesiiphilum</name>
    <dbReference type="NCBI Taxonomy" id="1017351"/>
    <lineage>
        <taxon>Archaea</taxon>
        <taxon>Methanobacteriati</taxon>
        <taxon>Methanobacteriota</taxon>
        <taxon>Stenosarchaea group</taxon>
        <taxon>Halobacteria</taxon>
        <taxon>Halobacteriales</taxon>
        <taxon>Haloferacaceae</taxon>
        <taxon>Halobaculum</taxon>
    </lineage>
</organism>
<dbReference type="Proteomes" id="UP000826254">
    <property type="component" value="Plasmid unnamed3"/>
</dbReference>
<dbReference type="GeneID" id="67180239"/>